<keyword evidence="3" id="KW-0808">Transferase</keyword>
<dbReference type="PANTHER" id="PTHR10434">
    <property type="entry name" value="1-ACYL-SN-GLYCEROL-3-PHOSPHATE ACYLTRANSFERASE"/>
    <property type="match status" value="1"/>
</dbReference>
<evidence type="ECO:0000259" key="6">
    <source>
        <dbReference type="SMART" id="SM00563"/>
    </source>
</evidence>
<keyword evidence="4" id="KW-0443">Lipid metabolism</keyword>
<keyword evidence="2" id="KW-0444">Lipid biosynthesis</keyword>
<evidence type="ECO:0000256" key="5">
    <source>
        <dbReference type="ARBA" id="ARBA00023315"/>
    </source>
</evidence>
<sequence>MTAPTGGAAPAHAHAADTGTVWRPSAPCTPRVCVEPAARTRALPWAVLRVTALLLLLAAGLTVRLATAPLGARVPPGPVRHWCRWVVRAAGLRVRIDGAATTGTGVLIVARHVSWLDIPLLAAVRPARMLAKSEIRSWPVAGRLAALGGALFIDRDRIRALHGTVARIAAALRSGAAVVVFPEGSTWCGRSGGRFRRAAFQAALDADVPVLPVRLRYRVTGGPAATLPAFVGDDTLLASVWRVVRARGLSAEVEVRAPLVPGATTDRRALAGAAERAVGTPGDAVLAGEAVPAGDRMPHLGVTA</sequence>
<feature type="domain" description="Phospholipid/glycerol acyltransferase" evidence="6">
    <location>
        <begin position="106"/>
        <end position="218"/>
    </location>
</feature>
<proteinExistence type="predicted"/>
<name>A0ABZ1J589_9ACTN</name>
<dbReference type="GO" id="GO:0016746">
    <property type="term" value="F:acyltransferase activity"/>
    <property type="evidence" value="ECO:0007669"/>
    <property type="project" value="UniProtKB-KW"/>
</dbReference>
<gene>
    <name evidence="7" type="ORF">OHU27_30405</name>
</gene>
<comment type="pathway">
    <text evidence="1">Lipid metabolism.</text>
</comment>
<evidence type="ECO:0000256" key="1">
    <source>
        <dbReference type="ARBA" id="ARBA00005189"/>
    </source>
</evidence>
<keyword evidence="5 7" id="KW-0012">Acyltransferase</keyword>
<evidence type="ECO:0000256" key="4">
    <source>
        <dbReference type="ARBA" id="ARBA00023098"/>
    </source>
</evidence>
<protein>
    <submittedName>
        <fullName evidence="7">1-acyl-sn-glycerol-3-phosphate acyltransferase</fullName>
    </submittedName>
</protein>
<evidence type="ECO:0000313" key="7">
    <source>
        <dbReference type="EMBL" id="WTO86507.1"/>
    </source>
</evidence>
<dbReference type="RefSeq" id="WP_406260403.1">
    <property type="nucleotide sequence ID" value="NZ_CP108125.1"/>
</dbReference>
<dbReference type="SMART" id="SM00563">
    <property type="entry name" value="PlsC"/>
    <property type="match status" value="1"/>
</dbReference>
<reference evidence="7 8" key="1">
    <citation type="submission" date="2022-10" db="EMBL/GenBank/DDBJ databases">
        <title>The complete genomes of actinobacterial strains from the NBC collection.</title>
        <authorList>
            <person name="Joergensen T.S."/>
            <person name="Alvarez Arevalo M."/>
            <person name="Sterndorff E.B."/>
            <person name="Faurdal D."/>
            <person name="Vuksanovic O."/>
            <person name="Mourched A.-S."/>
            <person name="Charusanti P."/>
            <person name="Shaw S."/>
            <person name="Blin K."/>
            <person name="Weber T."/>
        </authorList>
    </citation>
    <scope>NUCLEOTIDE SEQUENCE [LARGE SCALE GENOMIC DNA]</scope>
    <source>
        <strain evidence="7 8">NBC_00206</strain>
    </source>
</reference>
<dbReference type="PANTHER" id="PTHR10434:SF64">
    <property type="entry name" value="1-ACYL-SN-GLYCEROL-3-PHOSPHATE ACYLTRANSFERASE-RELATED"/>
    <property type="match status" value="1"/>
</dbReference>
<accession>A0ABZ1J589</accession>
<dbReference type="CDD" id="cd07989">
    <property type="entry name" value="LPLAT_AGPAT-like"/>
    <property type="match status" value="1"/>
</dbReference>
<dbReference type="Proteomes" id="UP001622690">
    <property type="component" value="Chromosome"/>
</dbReference>
<evidence type="ECO:0000256" key="2">
    <source>
        <dbReference type="ARBA" id="ARBA00022516"/>
    </source>
</evidence>
<dbReference type="InterPro" id="IPR002123">
    <property type="entry name" value="Plipid/glycerol_acylTrfase"/>
</dbReference>
<dbReference type="SUPFAM" id="SSF69593">
    <property type="entry name" value="Glycerol-3-phosphate (1)-acyltransferase"/>
    <property type="match status" value="1"/>
</dbReference>
<keyword evidence="8" id="KW-1185">Reference proteome</keyword>
<evidence type="ECO:0000256" key="3">
    <source>
        <dbReference type="ARBA" id="ARBA00022679"/>
    </source>
</evidence>
<dbReference type="Pfam" id="PF01553">
    <property type="entry name" value="Acyltransferase"/>
    <property type="match status" value="1"/>
</dbReference>
<evidence type="ECO:0000313" key="8">
    <source>
        <dbReference type="Proteomes" id="UP001622690"/>
    </source>
</evidence>
<organism evidence="7 8">
    <name type="scientific">Streptomyces nigra</name>
    <dbReference type="NCBI Taxonomy" id="1827580"/>
    <lineage>
        <taxon>Bacteria</taxon>
        <taxon>Bacillati</taxon>
        <taxon>Actinomycetota</taxon>
        <taxon>Actinomycetes</taxon>
        <taxon>Kitasatosporales</taxon>
        <taxon>Streptomycetaceae</taxon>
        <taxon>Streptomyces</taxon>
    </lineage>
</organism>
<dbReference type="EMBL" id="CP108125">
    <property type="protein sequence ID" value="WTO86507.1"/>
    <property type="molecule type" value="Genomic_DNA"/>
</dbReference>